<keyword evidence="5" id="KW-0680">Restriction system</keyword>
<keyword evidence="3 10" id="KW-0808">Transferase</keyword>
<evidence type="ECO:0000256" key="3">
    <source>
        <dbReference type="ARBA" id="ARBA00022679"/>
    </source>
</evidence>
<keyword evidence="2 10" id="KW-0489">Methyltransferase</keyword>
<dbReference type="GO" id="GO:0009307">
    <property type="term" value="P:DNA restriction-modification system"/>
    <property type="evidence" value="ECO:0007669"/>
    <property type="project" value="UniProtKB-KW"/>
</dbReference>
<dbReference type="Pfam" id="PF07669">
    <property type="entry name" value="Eco57I"/>
    <property type="match status" value="1"/>
</dbReference>
<dbReference type="InterPro" id="IPR025931">
    <property type="entry name" value="TaqI_C"/>
</dbReference>
<dbReference type="PANTHER" id="PTHR33841">
    <property type="entry name" value="DNA METHYLTRANSFERASE YEEA-RELATED"/>
    <property type="match status" value="1"/>
</dbReference>
<dbReference type="AlphaFoldDB" id="A0A3B0WV95"/>
<protein>
    <recommendedName>
        <fullName evidence="1">site-specific DNA-methyltransferase (adenine-specific)</fullName>
        <ecNumber evidence="1">2.1.1.72</ecNumber>
    </recommendedName>
</protein>
<evidence type="ECO:0000259" key="9">
    <source>
        <dbReference type="Pfam" id="PF12950"/>
    </source>
</evidence>
<evidence type="ECO:0000256" key="2">
    <source>
        <dbReference type="ARBA" id="ARBA00022603"/>
    </source>
</evidence>
<evidence type="ECO:0000256" key="7">
    <source>
        <dbReference type="ARBA" id="ARBA00047942"/>
    </source>
</evidence>
<gene>
    <name evidence="10" type="ORF">MNBD_GAMMA02-1029</name>
</gene>
<keyword evidence="10" id="KW-0540">Nuclease</keyword>
<evidence type="ECO:0000259" key="8">
    <source>
        <dbReference type="Pfam" id="PF07669"/>
    </source>
</evidence>
<dbReference type="InterPro" id="IPR002052">
    <property type="entry name" value="DNA_methylase_N6_adenine_CS"/>
</dbReference>
<comment type="catalytic activity">
    <reaction evidence="7">
        <text>a 2'-deoxyadenosine in DNA + S-adenosyl-L-methionine = an N(6)-methyl-2'-deoxyadenosine in DNA + S-adenosyl-L-homocysteine + H(+)</text>
        <dbReference type="Rhea" id="RHEA:15197"/>
        <dbReference type="Rhea" id="RHEA-COMP:12418"/>
        <dbReference type="Rhea" id="RHEA-COMP:12419"/>
        <dbReference type="ChEBI" id="CHEBI:15378"/>
        <dbReference type="ChEBI" id="CHEBI:57856"/>
        <dbReference type="ChEBI" id="CHEBI:59789"/>
        <dbReference type="ChEBI" id="CHEBI:90615"/>
        <dbReference type="ChEBI" id="CHEBI:90616"/>
        <dbReference type="EC" id="2.1.1.72"/>
    </reaction>
</comment>
<evidence type="ECO:0000256" key="6">
    <source>
        <dbReference type="ARBA" id="ARBA00023125"/>
    </source>
</evidence>
<evidence type="ECO:0000256" key="1">
    <source>
        <dbReference type="ARBA" id="ARBA00011900"/>
    </source>
</evidence>
<evidence type="ECO:0000256" key="5">
    <source>
        <dbReference type="ARBA" id="ARBA00022747"/>
    </source>
</evidence>
<keyword evidence="6" id="KW-0238">DNA-binding</keyword>
<keyword evidence="4" id="KW-0949">S-adenosyl-L-methionine</keyword>
<dbReference type="InterPro" id="IPR029063">
    <property type="entry name" value="SAM-dependent_MTases_sf"/>
</dbReference>
<dbReference type="Gene3D" id="3.40.50.150">
    <property type="entry name" value="Vaccinia Virus protein VP39"/>
    <property type="match status" value="1"/>
</dbReference>
<proteinExistence type="predicted"/>
<dbReference type="Pfam" id="PF12950">
    <property type="entry name" value="TaqI_C"/>
    <property type="match status" value="1"/>
</dbReference>
<dbReference type="InterPro" id="IPR050953">
    <property type="entry name" value="N4_N6_ade-DNA_methylase"/>
</dbReference>
<feature type="domain" description="TaqI-like C-terminal specificity" evidence="9">
    <location>
        <begin position="768"/>
        <end position="927"/>
    </location>
</feature>
<feature type="non-terminal residue" evidence="10">
    <location>
        <position position="947"/>
    </location>
</feature>
<dbReference type="InterPro" id="IPR011639">
    <property type="entry name" value="MethylTrfase_TaqI-like_dom"/>
</dbReference>
<name>A0A3B0WV95_9ZZZZ</name>
<dbReference type="PROSITE" id="PS00092">
    <property type="entry name" value="N6_MTASE"/>
    <property type="match status" value="1"/>
</dbReference>
<dbReference type="PRINTS" id="PR00507">
    <property type="entry name" value="N12N6MTFRASE"/>
</dbReference>
<dbReference type="GO" id="GO:0032259">
    <property type="term" value="P:methylation"/>
    <property type="evidence" value="ECO:0007669"/>
    <property type="project" value="UniProtKB-KW"/>
</dbReference>
<feature type="domain" description="Type II methyltransferase M.TaqI-like" evidence="8">
    <location>
        <begin position="487"/>
        <end position="649"/>
    </location>
</feature>
<dbReference type="EMBL" id="UOFA01000399">
    <property type="protein sequence ID" value="VAW48266.1"/>
    <property type="molecule type" value="Genomic_DNA"/>
</dbReference>
<reference evidence="10" key="1">
    <citation type="submission" date="2018-06" db="EMBL/GenBank/DDBJ databases">
        <authorList>
            <person name="Zhirakovskaya E."/>
        </authorList>
    </citation>
    <scope>NUCLEOTIDE SEQUENCE</scope>
</reference>
<evidence type="ECO:0000256" key="4">
    <source>
        <dbReference type="ARBA" id="ARBA00022691"/>
    </source>
</evidence>
<dbReference type="GO" id="GO:0004519">
    <property type="term" value="F:endonuclease activity"/>
    <property type="evidence" value="ECO:0007669"/>
    <property type="project" value="UniProtKB-KW"/>
</dbReference>
<keyword evidence="10" id="KW-0378">Hydrolase</keyword>
<keyword evidence="10" id="KW-0255">Endonuclease</keyword>
<dbReference type="EC" id="2.1.1.72" evidence="1"/>
<organism evidence="10">
    <name type="scientific">hydrothermal vent metagenome</name>
    <dbReference type="NCBI Taxonomy" id="652676"/>
    <lineage>
        <taxon>unclassified sequences</taxon>
        <taxon>metagenomes</taxon>
        <taxon>ecological metagenomes</taxon>
    </lineage>
</organism>
<dbReference type="PANTHER" id="PTHR33841:SF1">
    <property type="entry name" value="DNA METHYLTRANSFERASE A"/>
    <property type="match status" value="1"/>
</dbReference>
<dbReference type="SUPFAM" id="SSF53335">
    <property type="entry name" value="S-adenosyl-L-methionine-dependent methyltransferases"/>
    <property type="match status" value="1"/>
</dbReference>
<sequence>MPLFQKSVLNTHLNNLDEQQVADAYDKFQSIYNPNKIAEIKTLKEEVYQDGFLRDIFVEVFGYVLQPEENYNLQREFKNQSDNKKADGAILKDGHALAVIELKSTKTKDLTKVTQQAFNYKNNQPECKYVITSNFQKLRFYIDYAHEYEEFDLFNLQKDEFTLLYMLLHKDNLLSNLALKIKKETKFHEKEISDKLYKDYSSFKRKLFANLVKNHPDIDQLELFKKSQKLLDRFLFILFSEDSGLLPPNLITTIITKYRKLEELDYYQPLYDIFKQYFGYINNGDAKEKISEYNGGLFKADQLLDNLIIDDMVLIDDLMRLSIYDFNTEVDVNILGHIFEHSLSEIEEITAQIEGKVADKKKSKRKKDGVFYTPKYITQYIVDNTVGTLCNEKRIELGIEEIEFDGTYRKQGGGLRKAGEKLYQTLNEYKDWLLTLKILDPACGSGAFLNQALNFLIAEHKNIDDILEELTGHILPIFDTDKSILENNLFGVDINEESVEIAQLSLWLRTAKKGRKLSSLNNNIKCGNSLIDDPEVAGDKAFDWHIEFKDIMENGGFDVVIGNPPYVRQELIKPFKGYLSENYHTYQSSADLYVYFIELCIDKLISKNGIYSIIVANKWMRANYGKSIRCWLKEKAIVEIIDFGDLPVFEEATAYPCILTVKAGLASKKFKGLKIDSLNFSSLEYFANAHSIDVNQDLLEDSGWSLIDEEISKLLVKLKGQGTSLKIFIDNKMYIGLKTGLNAAFIIDAIQYEEFIRQDSKYLEIIKPYAVGRDITRYGKPKTSKYIICIPRKWTNSKGNFNSEKSAWSWFQSNYTLLAEYLNNFMEQAIKRSDKGDYWWELRACEYYGEFEKPKIIYSEIATEGRFTIDSNNLYCDMTAFVIGSDSTFLLAILNSKLFTFLFKHSSSEIRGGFLRWKRQYLYPLPIPENTNNIFENLVNEITQKYE</sequence>
<accession>A0A3B0WV95</accession>
<dbReference type="GO" id="GO:0003677">
    <property type="term" value="F:DNA binding"/>
    <property type="evidence" value="ECO:0007669"/>
    <property type="project" value="UniProtKB-KW"/>
</dbReference>
<evidence type="ECO:0000313" key="10">
    <source>
        <dbReference type="EMBL" id="VAW48266.1"/>
    </source>
</evidence>
<dbReference type="GO" id="GO:0009007">
    <property type="term" value="F:site-specific DNA-methyltransferase (adenine-specific) activity"/>
    <property type="evidence" value="ECO:0007669"/>
    <property type="project" value="UniProtKB-EC"/>
</dbReference>